<dbReference type="InterPro" id="IPR038933">
    <property type="entry name" value="Ovate"/>
</dbReference>
<feature type="compositionally biased region" description="Polar residues" evidence="7">
    <location>
        <begin position="70"/>
        <end position="85"/>
    </location>
</feature>
<evidence type="ECO:0000256" key="3">
    <source>
        <dbReference type="ARBA" id="ARBA00023015"/>
    </source>
</evidence>
<keyword evidence="4 6" id="KW-0804">Transcription</keyword>
<keyword evidence="10" id="KW-1185">Reference proteome</keyword>
<feature type="region of interest" description="Disordered" evidence="7">
    <location>
        <begin position="162"/>
        <end position="200"/>
    </location>
</feature>
<dbReference type="OrthoDB" id="776954at2759"/>
<evidence type="ECO:0000256" key="1">
    <source>
        <dbReference type="ARBA" id="ARBA00004123"/>
    </source>
</evidence>
<evidence type="ECO:0000313" key="10">
    <source>
        <dbReference type="Proteomes" id="UP000829196"/>
    </source>
</evidence>
<dbReference type="InterPro" id="IPR006458">
    <property type="entry name" value="Ovate_C"/>
</dbReference>
<feature type="domain" description="OVATE" evidence="8">
    <location>
        <begin position="227"/>
        <end position="286"/>
    </location>
</feature>
<name>A0A8T3CEP8_DENNO</name>
<evidence type="ECO:0000256" key="2">
    <source>
        <dbReference type="ARBA" id="ARBA00022491"/>
    </source>
</evidence>
<dbReference type="Proteomes" id="UP000829196">
    <property type="component" value="Unassembled WGS sequence"/>
</dbReference>
<evidence type="ECO:0000256" key="7">
    <source>
        <dbReference type="SAM" id="MobiDB-lite"/>
    </source>
</evidence>
<comment type="subcellular location">
    <subcellularLocation>
        <location evidence="1 6">Nucleus</location>
    </subcellularLocation>
</comment>
<keyword evidence="2 6" id="KW-0678">Repressor</keyword>
<feature type="compositionally biased region" description="Polar residues" evidence="7">
    <location>
        <begin position="184"/>
        <end position="200"/>
    </location>
</feature>
<keyword evidence="3 6" id="KW-0805">Transcription regulation</keyword>
<dbReference type="PROSITE" id="PS51754">
    <property type="entry name" value="OVATE"/>
    <property type="match status" value="1"/>
</dbReference>
<accession>A0A8T3CEP8</accession>
<dbReference type="Pfam" id="PF04844">
    <property type="entry name" value="Ovate"/>
    <property type="match status" value="1"/>
</dbReference>
<dbReference type="Pfam" id="PF13724">
    <property type="entry name" value="DNA_binding_2"/>
    <property type="match status" value="1"/>
</dbReference>
<dbReference type="AlphaFoldDB" id="A0A8T3CEP8"/>
<dbReference type="InterPro" id="IPR025830">
    <property type="entry name" value="DNA_bnd_dom_ovate"/>
</dbReference>
<evidence type="ECO:0000256" key="6">
    <source>
        <dbReference type="RuleBase" id="RU367028"/>
    </source>
</evidence>
<feature type="region of interest" description="Disordered" evidence="7">
    <location>
        <begin position="100"/>
        <end position="143"/>
    </location>
</feature>
<gene>
    <name evidence="9" type="ORF">KFK09_000722</name>
</gene>
<sequence>MLVYFRERQNREILVFLLLLLLLLLFSSFFMAKGSNTFRLSDLMPYSWFYKLKNMRSRGNRVQKAKNSKSKSQISRTEPLQSPTIQDFSTNRFSHYITSEERAAEQLSRSPTRPTKSMKKPKKKLLSSPVLNAQPSHETPLHSLDDRFDAKFFTSSSDIFVAEPNHPLPPPPPILTKPRLINGRKQSPKQGSRSPSATQQIKLRIKSPKLVQKRLLKRKGLTDSFVVVKYSSDPKGDFRESMVDMIVENNLFSLKELEELLSCYLLLNSSEYHDLIVEVFEKIWSDITEVIV</sequence>
<protein>
    <recommendedName>
        <fullName evidence="6">Transcription repressor</fullName>
    </recommendedName>
    <alternativeName>
        <fullName evidence="6">Ovate family protein</fullName>
    </alternativeName>
</protein>
<dbReference type="NCBIfam" id="TIGR01568">
    <property type="entry name" value="A_thal_3678"/>
    <property type="match status" value="1"/>
</dbReference>
<feature type="region of interest" description="Disordered" evidence="7">
    <location>
        <begin position="60"/>
        <end position="85"/>
    </location>
</feature>
<dbReference type="PANTHER" id="PTHR33057:SF151">
    <property type="entry name" value="TRANSCRIPTION REPRESSOR OFP1"/>
    <property type="match status" value="1"/>
</dbReference>
<comment type="function">
    <text evidence="6">Transcriptional repressor that regulates multiple aspects of plant growth and development.</text>
</comment>
<evidence type="ECO:0000259" key="8">
    <source>
        <dbReference type="PROSITE" id="PS51754"/>
    </source>
</evidence>
<dbReference type="GO" id="GO:0045892">
    <property type="term" value="P:negative regulation of DNA-templated transcription"/>
    <property type="evidence" value="ECO:0007669"/>
    <property type="project" value="UniProtKB-UniRule"/>
</dbReference>
<evidence type="ECO:0000256" key="4">
    <source>
        <dbReference type="ARBA" id="ARBA00023163"/>
    </source>
</evidence>
<evidence type="ECO:0000256" key="5">
    <source>
        <dbReference type="ARBA" id="ARBA00023242"/>
    </source>
</evidence>
<feature type="compositionally biased region" description="Basic residues" evidence="7">
    <location>
        <begin position="116"/>
        <end position="125"/>
    </location>
</feature>
<dbReference type="EMBL" id="JAGYWB010000001">
    <property type="protein sequence ID" value="KAI0531169.1"/>
    <property type="molecule type" value="Genomic_DNA"/>
</dbReference>
<dbReference type="PANTHER" id="PTHR33057">
    <property type="entry name" value="TRANSCRIPTION REPRESSOR OFP7-RELATED"/>
    <property type="match status" value="1"/>
</dbReference>
<comment type="caution">
    <text evidence="9">The sequence shown here is derived from an EMBL/GenBank/DDBJ whole genome shotgun (WGS) entry which is preliminary data.</text>
</comment>
<evidence type="ECO:0000313" key="9">
    <source>
        <dbReference type="EMBL" id="KAI0531169.1"/>
    </source>
</evidence>
<dbReference type="GO" id="GO:0003677">
    <property type="term" value="F:DNA binding"/>
    <property type="evidence" value="ECO:0007669"/>
    <property type="project" value="InterPro"/>
</dbReference>
<keyword evidence="5 6" id="KW-0539">Nucleus</keyword>
<proteinExistence type="predicted"/>
<feature type="compositionally biased region" description="Pro residues" evidence="7">
    <location>
        <begin position="166"/>
        <end position="175"/>
    </location>
</feature>
<organism evidence="9 10">
    <name type="scientific">Dendrobium nobile</name>
    <name type="common">Orchid</name>
    <dbReference type="NCBI Taxonomy" id="94219"/>
    <lineage>
        <taxon>Eukaryota</taxon>
        <taxon>Viridiplantae</taxon>
        <taxon>Streptophyta</taxon>
        <taxon>Embryophyta</taxon>
        <taxon>Tracheophyta</taxon>
        <taxon>Spermatophyta</taxon>
        <taxon>Magnoliopsida</taxon>
        <taxon>Liliopsida</taxon>
        <taxon>Asparagales</taxon>
        <taxon>Orchidaceae</taxon>
        <taxon>Epidendroideae</taxon>
        <taxon>Malaxideae</taxon>
        <taxon>Dendrobiinae</taxon>
        <taxon>Dendrobium</taxon>
    </lineage>
</organism>
<feature type="compositionally biased region" description="Basic residues" evidence="7">
    <location>
        <begin position="60"/>
        <end position="69"/>
    </location>
</feature>
<reference evidence="9" key="1">
    <citation type="journal article" date="2022" name="Front. Genet.">
        <title>Chromosome-Scale Assembly of the Dendrobium nobile Genome Provides Insights Into the Molecular Mechanism of the Biosynthesis of the Medicinal Active Ingredient of Dendrobium.</title>
        <authorList>
            <person name="Xu Q."/>
            <person name="Niu S.-C."/>
            <person name="Li K.-L."/>
            <person name="Zheng P.-J."/>
            <person name="Zhang X.-J."/>
            <person name="Jia Y."/>
            <person name="Liu Y."/>
            <person name="Niu Y.-X."/>
            <person name="Yu L.-H."/>
            <person name="Chen D.-F."/>
            <person name="Zhang G.-Q."/>
        </authorList>
    </citation>
    <scope>NUCLEOTIDE SEQUENCE</scope>
    <source>
        <tissue evidence="9">Leaf</tissue>
    </source>
</reference>
<dbReference type="GO" id="GO:0005634">
    <property type="term" value="C:nucleus"/>
    <property type="evidence" value="ECO:0007669"/>
    <property type="project" value="UniProtKB-SubCell"/>
</dbReference>